<dbReference type="Gene3D" id="3.40.50.300">
    <property type="entry name" value="P-loop containing nucleotide triphosphate hydrolases"/>
    <property type="match status" value="2"/>
</dbReference>
<evidence type="ECO:0000259" key="6">
    <source>
        <dbReference type="SMART" id="SM00382"/>
    </source>
</evidence>
<feature type="region of interest" description="Disordered" evidence="5">
    <location>
        <begin position="537"/>
        <end position="558"/>
    </location>
</feature>
<keyword evidence="2 4" id="KW-0067">ATP-binding</keyword>
<keyword evidence="3" id="KW-0175">Coiled coil</keyword>
<evidence type="ECO:0000313" key="8">
    <source>
        <dbReference type="Proteomes" id="UP000011546"/>
    </source>
</evidence>
<dbReference type="InterPro" id="IPR050168">
    <property type="entry name" value="AAA_ATPase_domain"/>
</dbReference>
<dbReference type="PANTHER" id="PTHR23077">
    <property type="entry name" value="AAA-FAMILY ATPASE"/>
    <property type="match status" value="1"/>
</dbReference>
<dbReference type="PANTHER" id="PTHR23077:SF171">
    <property type="entry name" value="NUCLEAR VALOSIN-CONTAINING PROTEIN-LIKE"/>
    <property type="match status" value="1"/>
</dbReference>
<dbReference type="SMART" id="SM00382">
    <property type="entry name" value="AAA"/>
    <property type="match status" value="2"/>
</dbReference>
<dbReference type="InterPro" id="IPR003959">
    <property type="entry name" value="ATPase_AAA_core"/>
</dbReference>
<comment type="caution">
    <text evidence="7">The sequence shown here is derived from an EMBL/GenBank/DDBJ whole genome shotgun (WGS) entry which is preliminary data.</text>
</comment>
<dbReference type="InterPro" id="IPR003593">
    <property type="entry name" value="AAA+_ATPase"/>
</dbReference>
<dbReference type="EMBL" id="AOJH01000037">
    <property type="protein sequence ID" value="EMA66167.1"/>
    <property type="molecule type" value="Genomic_DNA"/>
</dbReference>
<comment type="similarity">
    <text evidence="4">Belongs to the AAA ATPase family.</text>
</comment>
<keyword evidence="8" id="KW-1185">Reference proteome</keyword>
<evidence type="ECO:0000256" key="5">
    <source>
        <dbReference type="SAM" id="MobiDB-lite"/>
    </source>
</evidence>
<evidence type="ECO:0000256" key="3">
    <source>
        <dbReference type="ARBA" id="ARBA00023054"/>
    </source>
</evidence>
<dbReference type="InterPro" id="IPR003960">
    <property type="entry name" value="ATPase_AAA_CS"/>
</dbReference>
<dbReference type="PROSITE" id="PS00674">
    <property type="entry name" value="AAA"/>
    <property type="match status" value="2"/>
</dbReference>
<sequence>MVAPDNEYIDPPPDLDFSEIAGLHAVKQELREEIIRPFTDPQFDEYDIGKANGLLLFGPPGTGKTHVATALAGELAYNFFEVDVGLLRDSEFGQTQENIAEVFELAEEHQPCVVFFDELDSIAPERDSGLHQGRAEAVNQLLRHVGDINERDTDVVVIGATNRPDQVDAALKRTGRFDTRIKIGMPDAMTRLAILETELRSFDGDVDPVWTDTTFIDAFVEATTNLSSSDIVEVVDKSKRASVRRNARGEVPCVSADLIMEQVAGVTEKQSADTAGEFLTETPDIDFSAVGGMDETKQRLTETLLDPLTNPELYDQYGLEISNGVLLYGPPGTGKTYISRALAGEAGCSFLPITASDIVSKWVGEAAQNIQDLFEKAKDVSPAIVFIDEIDAIASSRGGIQMSNTEEQAVNELLTQISTLDNSDVFVIGTTNRPDIIDDALTRSGRLGERVEIPPPDGTARVKILKTQLADRPVDTSEIDWDEIQHLTETTSGGTPYVAADLAKIVDEAARYAMSEAQPDDIELIAQQHLEQAIHTVDPSLASAHETDDPTDIGVGYY</sequence>
<proteinExistence type="inferred from homology"/>
<dbReference type="CDD" id="cd19481">
    <property type="entry name" value="RecA-like_protease"/>
    <property type="match status" value="1"/>
</dbReference>
<dbReference type="PATRIC" id="fig|1230456.3.peg.983"/>
<evidence type="ECO:0000313" key="7">
    <source>
        <dbReference type="EMBL" id="EMA66167.1"/>
    </source>
</evidence>
<dbReference type="GO" id="GO:0016887">
    <property type="term" value="F:ATP hydrolysis activity"/>
    <property type="evidence" value="ECO:0007669"/>
    <property type="project" value="InterPro"/>
</dbReference>
<dbReference type="GO" id="GO:0004386">
    <property type="term" value="F:helicase activity"/>
    <property type="evidence" value="ECO:0007669"/>
    <property type="project" value="UniProtKB-KW"/>
</dbReference>
<keyword evidence="7" id="KW-0347">Helicase</keyword>
<dbReference type="Gene3D" id="1.10.8.60">
    <property type="match status" value="2"/>
</dbReference>
<dbReference type="SUPFAM" id="SSF52540">
    <property type="entry name" value="P-loop containing nucleoside triphosphate hydrolases"/>
    <property type="match status" value="2"/>
</dbReference>
<reference evidence="7 8" key="1">
    <citation type="journal article" date="2014" name="PLoS Genet.">
        <title>Phylogenetically driven sequencing of extremely halophilic archaea reveals strategies for static and dynamic osmo-response.</title>
        <authorList>
            <person name="Becker E.A."/>
            <person name="Seitzer P.M."/>
            <person name="Tritt A."/>
            <person name="Larsen D."/>
            <person name="Krusor M."/>
            <person name="Yao A.I."/>
            <person name="Wu D."/>
            <person name="Madern D."/>
            <person name="Eisen J.A."/>
            <person name="Darling A.E."/>
            <person name="Facciotti M.T."/>
        </authorList>
    </citation>
    <scope>NUCLEOTIDE SEQUENCE [LARGE SCALE GENOMIC DNA]</scope>
    <source>
        <strain evidence="7 8">JCM 14978</strain>
    </source>
</reference>
<evidence type="ECO:0000256" key="1">
    <source>
        <dbReference type="ARBA" id="ARBA00022741"/>
    </source>
</evidence>
<protein>
    <submittedName>
        <fullName evidence="7">Holliday junction DNA helicase</fullName>
    </submittedName>
</protein>
<dbReference type="GO" id="GO:0005524">
    <property type="term" value="F:ATP binding"/>
    <property type="evidence" value="ECO:0007669"/>
    <property type="project" value="UniProtKB-KW"/>
</dbReference>
<name>M0P7N0_9EURY</name>
<dbReference type="FunFam" id="3.40.50.300:FF:001025">
    <property type="entry name" value="ATPase family, AAA domain-containing 2B"/>
    <property type="match status" value="1"/>
</dbReference>
<gene>
    <name evidence="7" type="ORF">C468_05046</name>
</gene>
<evidence type="ECO:0000256" key="2">
    <source>
        <dbReference type="ARBA" id="ARBA00022840"/>
    </source>
</evidence>
<dbReference type="InterPro" id="IPR027417">
    <property type="entry name" value="P-loop_NTPase"/>
</dbReference>
<dbReference type="AlphaFoldDB" id="M0P7N0"/>
<accession>M0P7N0</accession>
<dbReference type="FunFam" id="3.40.50.300:FF:000061">
    <property type="entry name" value="ATPase family, AAA domain-containing 2"/>
    <property type="match status" value="1"/>
</dbReference>
<feature type="domain" description="AAA+ ATPase" evidence="6">
    <location>
        <begin position="321"/>
        <end position="457"/>
    </location>
</feature>
<evidence type="ECO:0000256" key="4">
    <source>
        <dbReference type="RuleBase" id="RU003651"/>
    </source>
</evidence>
<dbReference type="Proteomes" id="UP000011546">
    <property type="component" value="Unassembled WGS sequence"/>
</dbReference>
<organism evidence="7 8">
    <name type="scientific">Halorubrum kocurii JCM 14978</name>
    <dbReference type="NCBI Taxonomy" id="1230456"/>
    <lineage>
        <taxon>Archaea</taxon>
        <taxon>Methanobacteriati</taxon>
        <taxon>Methanobacteriota</taxon>
        <taxon>Stenosarchaea group</taxon>
        <taxon>Halobacteria</taxon>
        <taxon>Halobacteriales</taxon>
        <taxon>Haloferacaceae</taxon>
        <taxon>Halorubrum</taxon>
    </lineage>
</organism>
<keyword evidence="7" id="KW-0378">Hydrolase</keyword>
<dbReference type="STRING" id="1230456.C468_05046"/>
<feature type="domain" description="AAA+ ATPase" evidence="6">
    <location>
        <begin position="50"/>
        <end position="187"/>
    </location>
</feature>
<dbReference type="Pfam" id="PF00004">
    <property type="entry name" value="AAA"/>
    <property type="match status" value="2"/>
</dbReference>
<keyword evidence="1 4" id="KW-0547">Nucleotide-binding</keyword>